<evidence type="ECO:0000256" key="1">
    <source>
        <dbReference type="ARBA" id="ARBA00004141"/>
    </source>
</evidence>
<evidence type="ECO:0000256" key="6">
    <source>
        <dbReference type="ARBA" id="ARBA00023065"/>
    </source>
</evidence>
<feature type="domain" description="Cation/H+ exchanger transmembrane" evidence="12">
    <location>
        <begin position="128"/>
        <end position="527"/>
    </location>
</feature>
<dbReference type="AlphaFoldDB" id="A0A9D4G8Q9"/>
<dbReference type="GO" id="GO:0015386">
    <property type="term" value="F:potassium:proton antiporter activity"/>
    <property type="evidence" value="ECO:0007669"/>
    <property type="project" value="TreeGrafter"/>
</dbReference>
<dbReference type="PANTHER" id="PTHR10110:SF126">
    <property type="entry name" value="NA(+)_H(+) EXCHANGER PROTEIN 7"/>
    <property type="match status" value="1"/>
</dbReference>
<keyword evidence="8 9" id="KW-0739">Sodium transport</keyword>
<dbReference type="GO" id="GO:0015385">
    <property type="term" value="F:sodium:proton antiporter activity"/>
    <property type="evidence" value="ECO:0007669"/>
    <property type="project" value="InterPro"/>
</dbReference>
<feature type="transmembrane region" description="Helical" evidence="11">
    <location>
        <begin position="400"/>
        <end position="422"/>
    </location>
</feature>
<dbReference type="NCBIfam" id="TIGR00840">
    <property type="entry name" value="b_cpa1"/>
    <property type="match status" value="1"/>
</dbReference>
<protein>
    <recommendedName>
        <fullName evidence="9">Sodium/hydrogen exchanger</fullName>
    </recommendedName>
</protein>
<reference evidence="13" key="2">
    <citation type="submission" date="2020-11" db="EMBL/GenBank/DDBJ databases">
        <authorList>
            <person name="McCartney M.A."/>
            <person name="Auch B."/>
            <person name="Kono T."/>
            <person name="Mallez S."/>
            <person name="Becker A."/>
            <person name="Gohl D.M."/>
            <person name="Silverstein K.A.T."/>
            <person name="Koren S."/>
            <person name="Bechman K.B."/>
            <person name="Herman A."/>
            <person name="Abrahante J.E."/>
            <person name="Garbe J."/>
        </authorList>
    </citation>
    <scope>NUCLEOTIDE SEQUENCE</scope>
    <source>
        <strain evidence="13">Duluth1</strain>
        <tissue evidence="13">Whole animal</tissue>
    </source>
</reference>
<feature type="transmembrane region" description="Helical" evidence="11">
    <location>
        <begin position="177"/>
        <end position="194"/>
    </location>
</feature>
<feature type="transmembrane region" description="Helical" evidence="11">
    <location>
        <begin position="147"/>
        <end position="165"/>
    </location>
</feature>
<feature type="transmembrane region" description="Helical" evidence="11">
    <location>
        <begin position="241"/>
        <end position="266"/>
    </location>
</feature>
<evidence type="ECO:0000256" key="5">
    <source>
        <dbReference type="ARBA" id="ARBA00023053"/>
    </source>
</evidence>
<dbReference type="PRINTS" id="PR01084">
    <property type="entry name" value="NAHEXCHNGR"/>
</dbReference>
<sequence>MCVDRVLLFKLPVKNDAGGIELVPDDNETDGIYRVTNGDQFATRAFKPRGLQQRAIQVSQPKQGLTLSDGATYTLAHTSHSTTHPENSSEEEHPPEEHSEKMHVASWNFEKVKGPLVIAVFLLAAGIAKLGFHHANFLSSKVPESCLLIILGTIVGAIIFLAIPPNDQFRPNMSSDLFFLYLLPPIILESAFSLHDRTFYDNFGTVLIYAVLGTVLNCFMIGPSLFAVYKFGIMGAGFPEVQLVHCLVFSAVIVAVDPVAVLAIFQEVGVNNTLYFLVFGESLLNDAVTVVLYNMMKTLSQMEAVTVDQVFIGVLQFFVVSIGGLVIGLIFGASTAILTKYTEHCRVVEPLAVFVFAYIAYLGAEMFHLSGIISIIACGLMQAQYAFHNISRKSYTTVKYFSKMMSSTCDCVIFMFLGLSLFKPEVLDRRYWHYGFILWSLLFCFVYRFVVVFLLTFFVNRGSRMRRIDLEEQFIMAYGGLRGAVAFSLVGVLTASNLPTGQFLTTTIAVIFFTVFIQGSTIKPLVKLLRVKMEQKEKLLLSEEINSHVTDHVMAGIEEIAGQRGEHYFREVIDHYNSRYLKPFLQRDPVSIDDHIMTYFEKLALEQHFEQLAGCKMIIDKYASASESGEDEEEEPGTPEAADEDASFDDVTFTVPSMTTSFDDDVTSELDKEIVVNQANRRRKSLFPVAMSHDLESRLFVNPTAQDVRKIMVPSRRQQQFKRLDKNLTNEDSENDLISYLQNKQMRTRRLSQAIWTQPIRETPELTGENRGRRKSVAPDVAINNYRRRLSLAAPAIANDAARRRGVSLGNVMKGLDSPARRRLRLKRKTLSTSSSEERPEASNSFPLSDSIAEEVEPTGNETNASARERKISTPAKGIPGACKKTGDDVASNGVSVTEPKLVVTHF</sequence>
<keyword evidence="3 9" id="KW-0812">Transmembrane</keyword>
<dbReference type="PANTHER" id="PTHR10110">
    <property type="entry name" value="SODIUM/HYDROGEN EXCHANGER"/>
    <property type="match status" value="1"/>
</dbReference>
<dbReference type="Proteomes" id="UP000828390">
    <property type="component" value="Unassembled WGS sequence"/>
</dbReference>
<reference evidence="13" key="1">
    <citation type="journal article" date="2019" name="bioRxiv">
        <title>The Genome of the Zebra Mussel, Dreissena polymorpha: A Resource for Invasive Species Research.</title>
        <authorList>
            <person name="McCartney M.A."/>
            <person name="Auch B."/>
            <person name="Kono T."/>
            <person name="Mallez S."/>
            <person name="Zhang Y."/>
            <person name="Obille A."/>
            <person name="Becker A."/>
            <person name="Abrahante J.E."/>
            <person name="Garbe J."/>
            <person name="Badalamenti J.P."/>
            <person name="Herman A."/>
            <person name="Mangelson H."/>
            <person name="Liachko I."/>
            <person name="Sullivan S."/>
            <person name="Sone E.D."/>
            <person name="Koren S."/>
            <person name="Silverstein K.A.T."/>
            <person name="Beckman K.B."/>
            <person name="Gohl D.M."/>
        </authorList>
    </citation>
    <scope>NUCLEOTIDE SEQUENCE</scope>
    <source>
        <strain evidence="13">Duluth1</strain>
        <tissue evidence="13">Whole animal</tissue>
    </source>
</reference>
<feature type="transmembrane region" description="Helical" evidence="11">
    <location>
        <begin position="116"/>
        <end position="135"/>
    </location>
</feature>
<feature type="transmembrane region" description="Helical" evidence="11">
    <location>
        <begin position="351"/>
        <end position="380"/>
    </location>
</feature>
<keyword evidence="5" id="KW-0915">Sodium</keyword>
<dbReference type="GO" id="GO:0098719">
    <property type="term" value="P:sodium ion import across plasma membrane"/>
    <property type="evidence" value="ECO:0007669"/>
    <property type="project" value="TreeGrafter"/>
</dbReference>
<accession>A0A9D4G8Q9</accession>
<dbReference type="Gene3D" id="6.10.140.1330">
    <property type="match status" value="1"/>
</dbReference>
<keyword evidence="2 9" id="KW-0813">Transport</keyword>
<evidence type="ECO:0000313" key="14">
    <source>
        <dbReference type="Proteomes" id="UP000828390"/>
    </source>
</evidence>
<dbReference type="GO" id="GO:0005886">
    <property type="term" value="C:plasma membrane"/>
    <property type="evidence" value="ECO:0007669"/>
    <property type="project" value="TreeGrafter"/>
</dbReference>
<evidence type="ECO:0000256" key="9">
    <source>
        <dbReference type="RuleBase" id="RU003722"/>
    </source>
</evidence>
<evidence type="ECO:0000256" key="10">
    <source>
        <dbReference type="SAM" id="MobiDB-lite"/>
    </source>
</evidence>
<feature type="region of interest" description="Disordered" evidence="10">
    <location>
        <begin position="78"/>
        <end position="101"/>
    </location>
</feature>
<keyword evidence="4 11" id="KW-1133">Transmembrane helix</keyword>
<feature type="compositionally biased region" description="Acidic residues" evidence="10">
    <location>
        <begin position="628"/>
        <end position="648"/>
    </location>
</feature>
<comment type="caution">
    <text evidence="13">The sequence shown here is derived from an EMBL/GenBank/DDBJ whole genome shotgun (WGS) entry which is preliminary data.</text>
</comment>
<dbReference type="GO" id="GO:0051453">
    <property type="term" value="P:regulation of intracellular pH"/>
    <property type="evidence" value="ECO:0007669"/>
    <property type="project" value="TreeGrafter"/>
</dbReference>
<proteinExistence type="inferred from homology"/>
<name>A0A9D4G8Q9_DREPO</name>
<dbReference type="InterPro" id="IPR006153">
    <property type="entry name" value="Cation/H_exchanger_TM"/>
</dbReference>
<keyword evidence="7 11" id="KW-0472">Membrane</keyword>
<dbReference type="Pfam" id="PF00999">
    <property type="entry name" value="Na_H_Exchanger"/>
    <property type="match status" value="1"/>
</dbReference>
<feature type="transmembrane region" description="Helical" evidence="11">
    <location>
        <begin position="434"/>
        <end position="459"/>
    </location>
</feature>
<feature type="region of interest" description="Disordered" evidence="10">
    <location>
        <begin position="820"/>
        <end position="890"/>
    </location>
</feature>
<keyword evidence="14" id="KW-1185">Reference proteome</keyword>
<dbReference type="InterPro" id="IPR004709">
    <property type="entry name" value="NaH_exchanger"/>
</dbReference>
<evidence type="ECO:0000256" key="7">
    <source>
        <dbReference type="ARBA" id="ARBA00023136"/>
    </source>
</evidence>
<feature type="transmembrane region" description="Helical" evidence="11">
    <location>
        <begin position="272"/>
        <end position="293"/>
    </location>
</feature>
<comment type="subcellular location">
    <subcellularLocation>
        <location evidence="1">Membrane</location>
        <topology evidence="1">Multi-pass membrane protein</topology>
    </subcellularLocation>
</comment>
<evidence type="ECO:0000256" key="4">
    <source>
        <dbReference type="ARBA" id="ARBA00022989"/>
    </source>
</evidence>
<comment type="similarity">
    <text evidence="9">Belongs to the monovalent cation:proton antiporter 1 (CPA1) transporter (TC 2.A.36) family.</text>
</comment>
<feature type="transmembrane region" description="Helical" evidence="11">
    <location>
        <begin position="504"/>
        <end position="526"/>
    </location>
</feature>
<feature type="transmembrane region" description="Helical" evidence="11">
    <location>
        <begin position="206"/>
        <end position="229"/>
    </location>
</feature>
<dbReference type="EMBL" id="JAIWYP010000006">
    <property type="protein sequence ID" value="KAH3810630.1"/>
    <property type="molecule type" value="Genomic_DNA"/>
</dbReference>
<gene>
    <name evidence="13" type="ORF">DPMN_139024</name>
</gene>
<keyword evidence="9" id="KW-0050">Antiport</keyword>
<evidence type="ECO:0000256" key="3">
    <source>
        <dbReference type="ARBA" id="ARBA00022692"/>
    </source>
</evidence>
<organism evidence="13 14">
    <name type="scientific">Dreissena polymorpha</name>
    <name type="common">Zebra mussel</name>
    <name type="synonym">Mytilus polymorpha</name>
    <dbReference type="NCBI Taxonomy" id="45954"/>
    <lineage>
        <taxon>Eukaryota</taxon>
        <taxon>Metazoa</taxon>
        <taxon>Spiralia</taxon>
        <taxon>Lophotrochozoa</taxon>
        <taxon>Mollusca</taxon>
        <taxon>Bivalvia</taxon>
        <taxon>Autobranchia</taxon>
        <taxon>Heteroconchia</taxon>
        <taxon>Euheterodonta</taxon>
        <taxon>Imparidentia</taxon>
        <taxon>Neoheterodontei</taxon>
        <taxon>Myida</taxon>
        <taxon>Dreissenoidea</taxon>
        <taxon>Dreissenidae</taxon>
        <taxon>Dreissena</taxon>
    </lineage>
</organism>
<evidence type="ECO:0000313" key="13">
    <source>
        <dbReference type="EMBL" id="KAH3810630.1"/>
    </source>
</evidence>
<evidence type="ECO:0000256" key="8">
    <source>
        <dbReference type="ARBA" id="ARBA00023201"/>
    </source>
</evidence>
<feature type="transmembrane region" description="Helical" evidence="11">
    <location>
        <begin position="314"/>
        <end position="339"/>
    </location>
</feature>
<feature type="compositionally biased region" description="Basic residues" evidence="10">
    <location>
        <begin position="821"/>
        <end position="830"/>
    </location>
</feature>
<dbReference type="InterPro" id="IPR018422">
    <property type="entry name" value="Cation/H_exchanger_CPA1"/>
</dbReference>
<evidence type="ECO:0000256" key="11">
    <source>
        <dbReference type="SAM" id="Phobius"/>
    </source>
</evidence>
<keyword evidence="6 9" id="KW-0406">Ion transport</keyword>
<feature type="compositionally biased region" description="Basic and acidic residues" evidence="10">
    <location>
        <begin position="90"/>
        <end position="101"/>
    </location>
</feature>
<feature type="region of interest" description="Disordered" evidence="10">
    <location>
        <begin position="624"/>
        <end position="649"/>
    </location>
</feature>
<evidence type="ECO:0000256" key="2">
    <source>
        <dbReference type="ARBA" id="ARBA00022448"/>
    </source>
</evidence>
<evidence type="ECO:0000259" key="12">
    <source>
        <dbReference type="Pfam" id="PF00999"/>
    </source>
</evidence>